<protein>
    <submittedName>
        <fullName evidence="2">HXXEE domain-containing protein</fullName>
    </submittedName>
</protein>
<organism evidence="2 3">
    <name type="scientific">Rhizorhabdus wittichii</name>
    <dbReference type="NCBI Taxonomy" id="160791"/>
    <lineage>
        <taxon>Bacteria</taxon>
        <taxon>Pseudomonadati</taxon>
        <taxon>Pseudomonadota</taxon>
        <taxon>Alphaproteobacteria</taxon>
        <taxon>Sphingomonadales</taxon>
        <taxon>Sphingomonadaceae</taxon>
        <taxon>Rhizorhabdus</taxon>
    </lineage>
</organism>
<dbReference type="Pfam" id="PF13787">
    <property type="entry name" value="HXXEE"/>
    <property type="match status" value="1"/>
</dbReference>
<evidence type="ECO:0000313" key="2">
    <source>
        <dbReference type="EMBL" id="QTH21773.1"/>
    </source>
</evidence>
<keyword evidence="1" id="KW-0812">Transmembrane</keyword>
<feature type="transmembrane region" description="Helical" evidence="1">
    <location>
        <begin position="133"/>
        <end position="155"/>
    </location>
</feature>
<feature type="transmembrane region" description="Helical" evidence="1">
    <location>
        <begin position="44"/>
        <end position="63"/>
    </location>
</feature>
<evidence type="ECO:0000313" key="3">
    <source>
        <dbReference type="Proteomes" id="UP000664914"/>
    </source>
</evidence>
<reference evidence="2" key="1">
    <citation type="submission" date="2020-07" db="EMBL/GenBank/DDBJ databases">
        <authorList>
            <person name="Camacho E."/>
        </authorList>
    </citation>
    <scope>NUCLEOTIDE SEQUENCE</scope>
    <source>
        <strain evidence="2">MPO218</strain>
    </source>
</reference>
<name>A0A975D331_9SPHN</name>
<dbReference type="Proteomes" id="UP000664914">
    <property type="component" value="Chromosome"/>
</dbReference>
<dbReference type="InterPro" id="IPR025671">
    <property type="entry name" value="HXXEE"/>
</dbReference>
<reference evidence="2" key="2">
    <citation type="submission" date="2021-04" db="EMBL/GenBank/DDBJ databases">
        <title>Isolation and genomic analysis of the ibuprofen-degrading bacterium Sphingomonas strain MPO218.</title>
        <authorList>
            <person name="Aulestia M."/>
            <person name="Flores A."/>
            <person name="Mangas E.L."/>
            <person name="Perez-Pulido A.J."/>
            <person name="Santero E."/>
            <person name="Camacho E.M."/>
        </authorList>
    </citation>
    <scope>NUCLEOTIDE SEQUENCE</scope>
    <source>
        <strain evidence="2">MPO218</strain>
    </source>
</reference>
<sequence length="158" mass="17075">MTASYYRLIRWLPVAFAAHVAEEYLTGFPRYAGEISGHAMDLPLFLGGNIAFIAIMALLVGWAAKTRSATANFWLLAWAAGNLFWNFVFHFVLVIAFDRHSPGLITGTLVYFPLSLALWQAALAGRVVRAPTLIGAILLGGAYMGAVAAFSIFHVGGV</sequence>
<dbReference type="OMA" id="GAYMGAV"/>
<evidence type="ECO:0000256" key="1">
    <source>
        <dbReference type="SAM" id="Phobius"/>
    </source>
</evidence>
<feature type="transmembrane region" description="Helical" evidence="1">
    <location>
        <begin position="75"/>
        <end position="97"/>
    </location>
</feature>
<dbReference type="AlphaFoldDB" id="A0A975D331"/>
<keyword evidence="1" id="KW-1133">Transmembrane helix</keyword>
<feature type="transmembrane region" description="Helical" evidence="1">
    <location>
        <begin position="103"/>
        <end position="121"/>
    </location>
</feature>
<accession>A0A975D331</accession>
<dbReference type="RefSeq" id="WP_011952214.1">
    <property type="nucleotide sequence ID" value="NZ_CP059319.1"/>
</dbReference>
<dbReference type="EMBL" id="CP059319">
    <property type="protein sequence ID" value="QTH21773.1"/>
    <property type="molecule type" value="Genomic_DNA"/>
</dbReference>
<keyword evidence="1" id="KW-0472">Membrane</keyword>
<gene>
    <name evidence="2" type="ORF">HRJ34_26350</name>
</gene>
<proteinExistence type="predicted"/>